<keyword evidence="1" id="KW-0472">Membrane</keyword>
<feature type="transmembrane region" description="Helical" evidence="1">
    <location>
        <begin position="83"/>
        <end position="101"/>
    </location>
</feature>
<evidence type="ECO:0000313" key="2">
    <source>
        <dbReference type="EMBL" id="QDF76007.1"/>
    </source>
</evidence>
<feature type="transmembrane region" description="Helical" evidence="1">
    <location>
        <begin position="57"/>
        <end position="76"/>
    </location>
</feature>
<feature type="transmembrane region" description="Helical" evidence="1">
    <location>
        <begin position="22"/>
        <end position="45"/>
    </location>
</feature>
<evidence type="ECO:0008006" key="4">
    <source>
        <dbReference type="Google" id="ProtNLM"/>
    </source>
</evidence>
<protein>
    <recommendedName>
        <fullName evidence="4">DUF3649 domain-containing protein</fullName>
    </recommendedName>
</protein>
<accession>A0ABX5WN66</accession>
<keyword evidence="1" id="KW-1133">Transmembrane helix</keyword>
<evidence type="ECO:0000256" key="1">
    <source>
        <dbReference type="SAM" id="Phobius"/>
    </source>
</evidence>
<evidence type="ECO:0000313" key="3">
    <source>
        <dbReference type="Proteomes" id="UP000318758"/>
    </source>
</evidence>
<organism evidence="2 3">
    <name type="scientific">Shewanella marisflavi</name>
    <dbReference type="NCBI Taxonomy" id="260364"/>
    <lineage>
        <taxon>Bacteria</taxon>
        <taxon>Pseudomonadati</taxon>
        <taxon>Pseudomonadota</taxon>
        <taxon>Gammaproteobacteria</taxon>
        <taxon>Alteromonadales</taxon>
        <taxon>Shewanellaceae</taxon>
        <taxon>Shewanella</taxon>
    </lineage>
</organism>
<name>A0ABX5WN66_9GAMM</name>
<dbReference type="Proteomes" id="UP000318758">
    <property type="component" value="Chromosome"/>
</dbReference>
<gene>
    <name evidence="2" type="ORF">FGA12_13080</name>
</gene>
<dbReference type="EMBL" id="CP041153">
    <property type="protein sequence ID" value="QDF76007.1"/>
    <property type="molecule type" value="Genomic_DNA"/>
</dbReference>
<reference evidence="2 3" key="1">
    <citation type="submission" date="2019-06" db="EMBL/GenBank/DDBJ databases">
        <title>Complete genome of Shewanella marisflavi ECSMB14101, a mussel settlement-inducing bacterium isolated from East China Sea.</title>
        <authorList>
            <person name="Yang J."/>
            <person name="Liang X."/>
            <person name="Chang R."/>
            <person name="Peng L."/>
        </authorList>
    </citation>
    <scope>NUCLEOTIDE SEQUENCE [LARGE SCALE GENOMIC DNA]</scope>
    <source>
        <strain evidence="2 3">ECSMB14101</strain>
    </source>
</reference>
<keyword evidence="1" id="KW-0812">Transmembrane</keyword>
<keyword evidence="3" id="KW-1185">Reference proteome</keyword>
<proteinExistence type="predicted"/>
<sequence>MNSTIAKYQSLFERDLSPTASVIIRLLCSLLGGYGIAALACVLLTELLPLSRIDAVLIATMSSFSLFAAMIIRLFSLRSHKRVVLEPLTVCLALYCLTLALG</sequence>
<dbReference type="RefSeq" id="WP_140946923.1">
    <property type="nucleotide sequence ID" value="NZ_CP041153.1"/>
</dbReference>